<dbReference type="AlphaFoldDB" id="A0A0B5BFE7"/>
<dbReference type="RefSeq" id="WP_039740987.1">
    <property type="nucleotide sequence ID" value="NZ_CP009788.1"/>
</dbReference>
<protein>
    <submittedName>
        <fullName evidence="2">Uncharacterized protein</fullName>
    </submittedName>
</protein>
<organism evidence="2 3">
    <name type="scientific">Geobacter pickeringii</name>
    <dbReference type="NCBI Taxonomy" id="345632"/>
    <lineage>
        <taxon>Bacteria</taxon>
        <taxon>Pseudomonadati</taxon>
        <taxon>Thermodesulfobacteriota</taxon>
        <taxon>Desulfuromonadia</taxon>
        <taxon>Geobacterales</taxon>
        <taxon>Geobacteraceae</taxon>
        <taxon>Geobacter</taxon>
    </lineage>
</organism>
<dbReference type="Proteomes" id="UP000057609">
    <property type="component" value="Chromosome"/>
</dbReference>
<sequence length="240" mass="25609">MTFQRTFIASVILHVAVALLLSRFASTRPVADIQTNRWIVDLNTSLLADDAPVSPPTDIPTPSTGPVLHDDLPSPPETLSSPDADTKHQTPSAPEPATAGTDPGASLQAEPSLSAGTNQMMQMNHAFMNTMNMQSIIVKTRQYYSVAAKALKGMVESSLTPEDAAQLEGYTGTIVVTYGKGNGPDSFDIATDNEHLRALLKEKVRWDAVPSPQGYLLPFSKVAFTIGVIHGRIGIGISPS</sequence>
<dbReference type="HOGENOM" id="CLU_1155124_0_0_7"/>
<evidence type="ECO:0000313" key="3">
    <source>
        <dbReference type="Proteomes" id="UP000057609"/>
    </source>
</evidence>
<reference evidence="2 3" key="1">
    <citation type="journal article" date="2015" name="Genome Announc.">
        <title>Complete Genome of Geobacter pickeringii G13T, a Metal-Reducing Isolate from Sedimentary Kaolin Deposits.</title>
        <authorList>
            <person name="Badalamenti J.P."/>
            <person name="Bond D.R."/>
        </authorList>
    </citation>
    <scope>NUCLEOTIDE SEQUENCE [LARGE SCALE GENOMIC DNA]</scope>
    <source>
        <strain evidence="2 3">G13</strain>
    </source>
</reference>
<dbReference type="EMBL" id="CP009788">
    <property type="protein sequence ID" value="AJE02796.1"/>
    <property type="molecule type" value="Genomic_DNA"/>
</dbReference>
<proteinExistence type="predicted"/>
<feature type="region of interest" description="Disordered" evidence="1">
    <location>
        <begin position="49"/>
        <end position="111"/>
    </location>
</feature>
<dbReference type="KEGG" id="gpi:GPICK_04920"/>
<evidence type="ECO:0000256" key="1">
    <source>
        <dbReference type="SAM" id="MobiDB-lite"/>
    </source>
</evidence>
<keyword evidence="3" id="KW-1185">Reference proteome</keyword>
<evidence type="ECO:0000313" key="2">
    <source>
        <dbReference type="EMBL" id="AJE02796.1"/>
    </source>
</evidence>
<gene>
    <name evidence="2" type="ORF">GPICK_04920</name>
</gene>
<name>A0A0B5BFE7_9BACT</name>
<accession>A0A0B5BFE7</accession>